<dbReference type="InterPro" id="IPR005829">
    <property type="entry name" value="Sugar_transporter_CS"/>
</dbReference>
<evidence type="ECO:0000313" key="10">
    <source>
        <dbReference type="Proteomes" id="UP000288716"/>
    </source>
</evidence>
<feature type="transmembrane region" description="Helical" evidence="7">
    <location>
        <begin position="31"/>
        <end position="48"/>
    </location>
</feature>
<sequence length="563" mass="61813">MVEGPSYTSDDEEGRSLMLDTARSRVKATKFVYIATLLTAIGGFLFGYDTGIVSGAMVFIKDEFQLNNLWQELIVSVTVLSAGIFSAFAGYSTDAWGRKLVIIMSSIIFAIGALLLGFAWSKEILLIGRLIVGAASGISSMVVPIYIAELAPASNRGTLVIINNAFVTGGQFIAALIAGGFTIPALIQLIGFLFLPESPRWLVRRGKYEDSLKSLRKIRGINANVEQEFESIREACVQQEREMAEKGGTSVFEQILSNSNLRKAMLVGCMLQIIQQLAGINCVMYYAATIVQMSGVQSKSKAVWIAAIGAGVNFACTFIGLFLVEKVGRRVLVLVSLAGVILSVSTMAVGFQISAYNSPVIAFHDNSTSQSICRMNNDCQSCSRLSSCGFCYVDSGQINGTCLVVSSDNRMSTGGLCKSGTDVKKHIIWAYEWCPTSYAWITFLGLSAYLFFFAFGMGPMPWVINAEIYPQWARSVCTSTSTTFNWFFNFLTSISFLTLSQSITKYGTFWLYAAFSIFGWIFFYLLLPETKGKTLEEVERLFEKKIDSTTLVGGVQNVQRKKV</sequence>
<feature type="transmembrane region" description="Helical" evidence="7">
    <location>
        <begin position="264"/>
        <end position="287"/>
    </location>
</feature>
<dbReference type="PANTHER" id="PTHR48020">
    <property type="entry name" value="PROTON MYO-INOSITOL COTRANSPORTER"/>
    <property type="match status" value="1"/>
</dbReference>
<dbReference type="InterPro" id="IPR050814">
    <property type="entry name" value="Myo-inositol_Transporter"/>
</dbReference>
<name>A0A443SNL0_9ACAR</name>
<dbReference type="PRINTS" id="PR00171">
    <property type="entry name" value="SUGRTRNSPORT"/>
</dbReference>
<keyword evidence="4 7" id="KW-0812">Transmembrane</keyword>
<feature type="transmembrane region" description="Helical" evidence="7">
    <location>
        <begin position="172"/>
        <end position="195"/>
    </location>
</feature>
<dbReference type="PROSITE" id="PS50850">
    <property type="entry name" value="MFS"/>
    <property type="match status" value="1"/>
</dbReference>
<evidence type="ECO:0000256" key="3">
    <source>
        <dbReference type="ARBA" id="ARBA00022448"/>
    </source>
</evidence>
<feature type="transmembrane region" description="Helical" evidence="7">
    <location>
        <begin position="302"/>
        <end position="324"/>
    </location>
</feature>
<dbReference type="Proteomes" id="UP000288716">
    <property type="component" value="Unassembled WGS sequence"/>
</dbReference>
<dbReference type="SUPFAM" id="SSF103473">
    <property type="entry name" value="MFS general substrate transporter"/>
    <property type="match status" value="1"/>
</dbReference>
<reference evidence="9 10" key="1">
    <citation type="journal article" date="2018" name="Gigascience">
        <title>Genomes of trombidid mites reveal novel predicted allergens and laterally-transferred genes associated with secondary metabolism.</title>
        <authorList>
            <person name="Dong X."/>
            <person name="Chaisiri K."/>
            <person name="Xia D."/>
            <person name="Armstrong S.D."/>
            <person name="Fang Y."/>
            <person name="Donnelly M.J."/>
            <person name="Kadowaki T."/>
            <person name="McGarry J.W."/>
            <person name="Darby A.C."/>
            <person name="Makepeace B.L."/>
        </authorList>
    </citation>
    <scope>NUCLEOTIDE SEQUENCE [LARGE SCALE GENOMIC DNA]</scope>
    <source>
        <strain evidence="9">UoL-UT</strain>
    </source>
</reference>
<feature type="transmembrane region" description="Helical" evidence="7">
    <location>
        <begin position="484"/>
        <end position="503"/>
    </location>
</feature>
<protein>
    <submittedName>
        <fullName evidence="9">Proton myo-inositol cotransporter-like protein</fullName>
    </submittedName>
</protein>
<keyword evidence="6 7" id="KW-0472">Membrane</keyword>
<keyword evidence="5 7" id="KW-1133">Transmembrane helix</keyword>
<dbReference type="InterPro" id="IPR036259">
    <property type="entry name" value="MFS_trans_sf"/>
</dbReference>
<evidence type="ECO:0000256" key="5">
    <source>
        <dbReference type="ARBA" id="ARBA00022989"/>
    </source>
</evidence>
<evidence type="ECO:0000256" key="1">
    <source>
        <dbReference type="ARBA" id="ARBA00004141"/>
    </source>
</evidence>
<dbReference type="OrthoDB" id="4142200at2759"/>
<keyword evidence="10" id="KW-1185">Reference proteome</keyword>
<feature type="transmembrane region" description="Helical" evidence="7">
    <location>
        <begin position="438"/>
        <end position="464"/>
    </location>
</feature>
<dbReference type="GO" id="GO:0005366">
    <property type="term" value="F:myo-inositol:proton symporter activity"/>
    <property type="evidence" value="ECO:0007669"/>
    <property type="project" value="TreeGrafter"/>
</dbReference>
<dbReference type="InterPro" id="IPR003663">
    <property type="entry name" value="Sugar/inositol_transpt"/>
</dbReference>
<evidence type="ECO:0000256" key="7">
    <source>
        <dbReference type="SAM" id="Phobius"/>
    </source>
</evidence>
<dbReference type="Gene3D" id="1.20.1250.20">
    <property type="entry name" value="MFS general substrate transporter like domains"/>
    <property type="match status" value="2"/>
</dbReference>
<feature type="transmembrane region" description="Helical" evidence="7">
    <location>
        <begin position="100"/>
        <end position="119"/>
    </location>
</feature>
<dbReference type="Pfam" id="PF00083">
    <property type="entry name" value="Sugar_tr"/>
    <property type="match status" value="2"/>
</dbReference>
<dbReference type="STRING" id="299467.A0A443SNL0"/>
<comment type="similarity">
    <text evidence="2">Belongs to the major facilitator superfamily. Sugar transporter (TC 2.A.1.1) family.</text>
</comment>
<dbReference type="VEuPathDB" id="VectorBase:LDEU002968"/>
<feature type="domain" description="Major facilitator superfamily (MFS) profile" evidence="8">
    <location>
        <begin position="35"/>
        <end position="531"/>
    </location>
</feature>
<comment type="subcellular location">
    <subcellularLocation>
        <location evidence="1">Membrane</location>
        <topology evidence="1">Multi-pass membrane protein</topology>
    </subcellularLocation>
</comment>
<accession>A0A443SNL0</accession>
<organism evidence="9 10">
    <name type="scientific">Leptotrombidium deliense</name>
    <dbReference type="NCBI Taxonomy" id="299467"/>
    <lineage>
        <taxon>Eukaryota</taxon>
        <taxon>Metazoa</taxon>
        <taxon>Ecdysozoa</taxon>
        <taxon>Arthropoda</taxon>
        <taxon>Chelicerata</taxon>
        <taxon>Arachnida</taxon>
        <taxon>Acari</taxon>
        <taxon>Acariformes</taxon>
        <taxon>Trombidiformes</taxon>
        <taxon>Prostigmata</taxon>
        <taxon>Anystina</taxon>
        <taxon>Parasitengona</taxon>
        <taxon>Trombiculoidea</taxon>
        <taxon>Trombiculidae</taxon>
        <taxon>Leptotrombidium</taxon>
    </lineage>
</organism>
<comment type="caution">
    <text evidence="9">The sequence shown here is derived from an EMBL/GenBank/DDBJ whole genome shotgun (WGS) entry which is preliminary data.</text>
</comment>
<feature type="transmembrane region" description="Helical" evidence="7">
    <location>
        <begin position="509"/>
        <end position="527"/>
    </location>
</feature>
<evidence type="ECO:0000256" key="4">
    <source>
        <dbReference type="ARBA" id="ARBA00022692"/>
    </source>
</evidence>
<evidence type="ECO:0000256" key="2">
    <source>
        <dbReference type="ARBA" id="ARBA00010992"/>
    </source>
</evidence>
<feature type="transmembrane region" description="Helical" evidence="7">
    <location>
        <begin position="126"/>
        <end position="147"/>
    </location>
</feature>
<dbReference type="PANTHER" id="PTHR48020:SF12">
    <property type="entry name" value="PROTON MYO-INOSITOL COTRANSPORTER"/>
    <property type="match status" value="1"/>
</dbReference>
<evidence type="ECO:0000313" key="9">
    <source>
        <dbReference type="EMBL" id="RWS29072.1"/>
    </source>
</evidence>
<dbReference type="GO" id="GO:0016324">
    <property type="term" value="C:apical plasma membrane"/>
    <property type="evidence" value="ECO:0007669"/>
    <property type="project" value="TreeGrafter"/>
</dbReference>
<gene>
    <name evidence="9" type="ORF">B4U80_07962</name>
</gene>
<dbReference type="PROSITE" id="PS00216">
    <property type="entry name" value="SUGAR_TRANSPORT_1"/>
    <property type="match status" value="1"/>
</dbReference>
<evidence type="ECO:0000259" key="8">
    <source>
        <dbReference type="PROSITE" id="PS50850"/>
    </source>
</evidence>
<dbReference type="InterPro" id="IPR005828">
    <property type="entry name" value="MFS_sugar_transport-like"/>
</dbReference>
<dbReference type="AlphaFoldDB" id="A0A443SNL0"/>
<dbReference type="EMBL" id="NCKV01001082">
    <property type="protein sequence ID" value="RWS29072.1"/>
    <property type="molecule type" value="Genomic_DNA"/>
</dbReference>
<proteinExistence type="inferred from homology"/>
<feature type="transmembrane region" description="Helical" evidence="7">
    <location>
        <begin position="331"/>
        <end position="353"/>
    </location>
</feature>
<dbReference type="PROSITE" id="PS00217">
    <property type="entry name" value="SUGAR_TRANSPORT_2"/>
    <property type="match status" value="1"/>
</dbReference>
<dbReference type="InterPro" id="IPR020846">
    <property type="entry name" value="MFS_dom"/>
</dbReference>
<evidence type="ECO:0000256" key="6">
    <source>
        <dbReference type="ARBA" id="ARBA00023136"/>
    </source>
</evidence>
<keyword evidence="3" id="KW-0813">Transport</keyword>
<feature type="transmembrane region" description="Helical" evidence="7">
    <location>
        <begin position="69"/>
        <end position="88"/>
    </location>
</feature>